<dbReference type="Proteomes" id="UP001172386">
    <property type="component" value="Unassembled WGS sequence"/>
</dbReference>
<evidence type="ECO:0000313" key="1">
    <source>
        <dbReference type="EMBL" id="KAJ9649921.1"/>
    </source>
</evidence>
<comment type="caution">
    <text evidence="1">The sequence shown here is derived from an EMBL/GenBank/DDBJ whole genome shotgun (WGS) entry which is preliminary data.</text>
</comment>
<protein>
    <submittedName>
        <fullName evidence="1">Uncharacterized protein</fullName>
    </submittedName>
</protein>
<sequence length="676" mass="76362">MAEKLCDELFAEFLWKKVGPTNVNWSCATPEAHNVETHPSDVVYFYDEPYSVRRTYLQCDLKSYAKGSITSTAIRGAIESLAKQVSCAEKSEEWRKYYAHDHVTYTVTGLLIVYNHDGEYDSNFSSNLELVKSSEIQIPLDSKIVVLGPKEVFWLDNIRYDIRQMRGSAGTDKLPAAEHCNFYFPQLASRANVQPDSAVAATLEMLTSPWVILEHKAPKEGPGMVVFYKRKGETTDEFMYLLDYLRQHGAFDDDRRIRIKSFDADKAINANFQKASQRYVEEMTNGAEDSNELGSRITSIELSNIPQVKSTFSNVEIGMEYEAKQRITLPVLRELARDRGIFYSANETREQIAEKLSILPHDYFDIVDIIERRQPSNRGEKTTTMTLDVAVTTDDLKTVLGSYKDEKNGSESVKFNIAGADAAVLEIDYEEFDFSKTRLAQRQPKDARIELRISDGKLAVRMPANEKARHVIGQLQEKLGQIKKKDVEATQIEVTTLSPELRTRFFTTLIAKLPGYTYRTVSNVRVSPGIKADEDEELLLEEDDEGAQSEILSFVRSVAMSGENLAVSPEYKSLLDSGYFVTSITWHTEHRSPPYHLMRFEAGFENGADGTGFRYAVKYAPRTKAGHYATSFRTLDTLEREQHLQALEVFARETLNALVKEAALSSASPTEAGEAP</sequence>
<evidence type="ECO:0000313" key="2">
    <source>
        <dbReference type="Proteomes" id="UP001172386"/>
    </source>
</evidence>
<dbReference type="EMBL" id="JAPDRQ010000413">
    <property type="protein sequence ID" value="KAJ9649921.1"/>
    <property type="molecule type" value="Genomic_DNA"/>
</dbReference>
<name>A0ACC2ZQN6_9EURO</name>
<keyword evidence="2" id="KW-1185">Reference proteome</keyword>
<proteinExistence type="predicted"/>
<accession>A0ACC2ZQN6</accession>
<gene>
    <name evidence="1" type="ORF">H2198_010747</name>
</gene>
<organism evidence="1 2">
    <name type="scientific">Neophaeococcomyces mojaviensis</name>
    <dbReference type="NCBI Taxonomy" id="3383035"/>
    <lineage>
        <taxon>Eukaryota</taxon>
        <taxon>Fungi</taxon>
        <taxon>Dikarya</taxon>
        <taxon>Ascomycota</taxon>
        <taxon>Pezizomycotina</taxon>
        <taxon>Eurotiomycetes</taxon>
        <taxon>Chaetothyriomycetidae</taxon>
        <taxon>Chaetothyriales</taxon>
        <taxon>Chaetothyriales incertae sedis</taxon>
        <taxon>Neophaeococcomyces</taxon>
    </lineage>
</organism>
<reference evidence="1" key="1">
    <citation type="submission" date="2022-10" db="EMBL/GenBank/DDBJ databases">
        <title>Culturing micro-colonial fungi from biological soil crusts in the Mojave desert and describing Neophaeococcomyces mojavensis, and introducing the new genera and species Taxawa tesnikishii.</title>
        <authorList>
            <person name="Kurbessoian T."/>
            <person name="Stajich J.E."/>
        </authorList>
    </citation>
    <scope>NUCLEOTIDE SEQUENCE</scope>
    <source>
        <strain evidence="1">JES_112</strain>
    </source>
</reference>